<dbReference type="Pfam" id="PF05627">
    <property type="entry name" value="AvrRpt-cleavage"/>
    <property type="match status" value="1"/>
</dbReference>
<feature type="domain" description="RIN4 pathogenic type III effector avirulence factor Avr cleavage site" evidence="1">
    <location>
        <begin position="5"/>
        <end position="31"/>
    </location>
</feature>
<accession>A0A835VE69</accession>
<dbReference type="Proteomes" id="UP000636800">
    <property type="component" value="Chromosome 1"/>
</dbReference>
<gene>
    <name evidence="2" type="ORF">HPP92_000208</name>
</gene>
<evidence type="ECO:0000313" key="2">
    <source>
        <dbReference type="EMBL" id="KAG0495517.1"/>
    </source>
</evidence>
<dbReference type="InterPro" id="IPR008700">
    <property type="entry name" value="TypeIII_avirulence_cleave"/>
</dbReference>
<keyword evidence="3" id="KW-1185">Reference proteome</keyword>
<reference evidence="2 3" key="1">
    <citation type="journal article" date="2020" name="Nat. Food">
        <title>A phased Vanilla planifolia genome enables genetic improvement of flavour and production.</title>
        <authorList>
            <person name="Hasing T."/>
            <person name="Tang H."/>
            <person name="Brym M."/>
            <person name="Khazi F."/>
            <person name="Huang T."/>
            <person name="Chambers A.H."/>
        </authorList>
    </citation>
    <scope>NUCLEOTIDE SEQUENCE [LARGE SCALE GENOMIC DNA]</scope>
    <source>
        <tissue evidence="2">Leaf</tissue>
    </source>
</reference>
<comment type="caution">
    <text evidence="2">The sequence shown here is derived from an EMBL/GenBank/DDBJ whole genome shotgun (WGS) entry which is preliminary data.</text>
</comment>
<evidence type="ECO:0000313" key="3">
    <source>
        <dbReference type="Proteomes" id="UP000636800"/>
    </source>
</evidence>
<evidence type="ECO:0000259" key="1">
    <source>
        <dbReference type="Pfam" id="PF05627"/>
    </source>
</evidence>
<dbReference type="OrthoDB" id="2126698at2759"/>
<proteinExistence type="predicted"/>
<sequence length="112" mass="12925">MEEVAHVPKFGNWEDKDVAYTNYFDNVRKDKVVGFNPNDPEENPEAFILKQTIQEHHPIKDDNKLSQKAIVYKSTRSYNDGYHSRSGAAQMQAVSASTPTERLCCFFKEPRE</sequence>
<name>A0A835VE69_VANPL</name>
<dbReference type="AlphaFoldDB" id="A0A835VE69"/>
<organism evidence="2 3">
    <name type="scientific">Vanilla planifolia</name>
    <name type="common">Vanilla</name>
    <dbReference type="NCBI Taxonomy" id="51239"/>
    <lineage>
        <taxon>Eukaryota</taxon>
        <taxon>Viridiplantae</taxon>
        <taxon>Streptophyta</taxon>
        <taxon>Embryophyta</taxon>
        <taxon>Tracheophyta</taxon>
        <taxon>Spermatophyta</taxon>
        <taxon>Magnoliopsida</taxon>
        <taxon>Liliopsida</taxon>
        <taxon>Asparagales</taxon>
        <taxon>Orchidaceae</taxon>
        <taxon>Vanilloideae</taxon>
        <taxon>Vanilleae</taxon>
        <taxon>Vanilla</taxon>
    </lineage>
</organism>
<protein>
    <recommendedName>
        <fullName evidence="1">RIN4 pathogenic type III effector avirulence factor Avr cleavage site domain-containing protein</fullName>
    </recommendedName>
</protein>
<dbReference type="EMBL" id="JADCNL010000001">
    <property type="protein sequence ID" value="KAG0495517.1"/>
    <property type="molecule type" value="Genomic_DNA"/>
</dbReference>